<evidence type="ECO:0008006" key="4">
    <source>
        <dbReference type="Google" id="ProtNLM"/>
    </source>
</evidence>
<evidence type="ECO:0000256" key="1">
    <source>
        <dbReference type="SAM" id="Phobius"/>
    </source>
</evidence>
<dbReference type="OrthoDB" id="6171716at2"/>
<dbReference type="RefSeq" id="WP_104004122.1">
    <property type="nucleotide sequence ID" value="NZ_FNVQ01000003.1"/>
</dbReference>
<dbReference type="InterPro" id="IPR011990">
    <property type="entry name" value="TPR-like_helical_dom_sf"/>
</dbReference>
<evidence type="ECO:0000313" key="2">
    <source>
        <dbReference type="EMBL" id="SEG69274.1"/>
    </source>
</evidence>
<organism evidence="2 3">
    <name type="scientific">Marinobacterium lutimaris</name>
    <dbReference type="NCBI Taxonomy" id="568106"/>
    <lineage>
        <taxon>Bacteria</taxon>
        <taxon>Pseudomonadati</taxon>
        <taxon>Pseudomonadota</taxon>
        <taxon>Gammaproteobacteria</taxon>
        <taxon>Oceanospirillales</taxon>
        <taxon>Oceanospirillaceae</taxon>
        <taxon>Marinobacterium</taxon>
    </lineage>
</organism>
<dbReference type="Gene3D" id="1.25.40.10">
    <property type="entry name" value="Tetratricopeptide repeat domain"/>
    <property type="match status" value="1"/>
</dbReference>
<keyword evidence="1" id="KW-0812">Transmembrane</keyword>
<dbReference type="AlphaFoldDB" id="A0A1H6C8H8"/>
<evidence type="ECO:0000313" key="3">
    <source>
        <dbReference type="Proteomes" id="UP000236745"/>
    </source>
</evidence>
<keyword evidence="3" id="KW-1185">Reference proteome</keyword>
<dbReference type="SUPFAM" id="SSF81901">
    <property type="entry name" value="HCP-like"/>
    <property type="match status" value="1"/>
</dbReference>
<accession>A0A1H6C8H8</accession>
<reference evidence="2 3" key="1">
    <citation type="submission" date="2016-10" db="EMBL/GenBank/DDBJ databases">
        <authorList>
            <person name="de Groot N.N."/>
        </authorList>
    </citation>
    <scope>NUCLEOTIDE SEQUENCE [LARGE SCALE GENOMIC DNA]</scope>
    <source>
        <strain evidence="2 3">DSM 22012</strain>
    </source>
</reference>
<feature type="transmembrane region" description="Helical" evidence="1">
    <location>
        <begin position="21"/>
        <end position="39"/>
    </location>
</feature>
<dbReference type="Proteomes" id="UP000236745">
    <property type="component" value="Unassembled WGS sequence"/>
</dbReference>
<protein>
    <recommendedName>
        <fullName evidence="4">Sel1 repeat family protein</fullName>
    </recommendedName>
</protein>
<sequence>MSKQGNRANNKTAIIKKLSKALLLLMVVGSAATFSYYLYLKWPTGLDKEVAKPASETLKELLVFVEQHQSVNPNLLASSTYHPDEPLYAALAAIQQQNWTHARELLKPLVDQGNADAMFWLAEISYRSNAFAGSDGAKLFKAAAKLGNPYAAIRLTPKYNRYSCEMRMRRDCDDAWGDVAIELLKQRSAAGDLKAEYALLAYARYDRPDAEYFHRYLALVKKSAEQNYFRPLNRLVEMYFDREQLSPFDESKNPLTESDKKALLQLLTYAANNNNLDSAALIYWNFSDLPQATETANTTIIRNLSTITKERHSNIALDYWVDKGKQQREALLRGFAYAKAWDDATLGEADALQFTPRNQRSLSLLQYNADLAALTDEEQARAIAEYGAEIDLQPVIYLDGISGAWDDSIF</sequence>
<name>A0A1H6C8H8_9GAMM</name>
<keyword evidence="1" id="KW-1133">Transmembrane helix</keyword>
<keyword evidence="1" id="KW-0472">Membrane</keyword>
<dbReference type="EMBL" id="FNVQ01000003">
    <property type="protein sequence ID" value="SEG69274.1"/>
    <property type="molecule type" value="Genomic_DNA"/>
</dbReference>
<proteinExistence type="predicted"/>
<gene>
    <name evidence="2" type="ORF">SAMN05444390_103279</name>
</gene>